<gene>
    <name evidence="7" type="ORF">B1B_05918</name>
</gene>
<reference evidence="7" key="1">
    <citation type="submission" date="2013-08" db="EMBL/GenBank/DDBJ databases">
        <authorList>
            <person name="Mendez C."/>
            <person name="Richter M."/>
            <person name="Ferrer M."/>
            <person name="Sanchez J."/>
        </authorList>
    </citation>
    <scope>NUCLEOTIDE SEQUENCE</scope>
</reference>
<feature type="transmembrane region" description="Helical" evidence="6">
    <location>
        <begin position="142"/>
        <end position="161"/>
    </location>
</feature>
<dbReference type="SUPFAM" id="SSF103473">
    <property type="entry name" value="MFS general substrate transporter"/>
    <property type="match status" value="1"/>
</dbReference>
<evidence type="ECO:0000256" key="2">
    <source>
        <dbReference type="ARBA" id="ARBA00022448"/>
    </source>
</evidence>
<evidence type="ECO:0000256" key="6">
    <source>
        <dbReference type="SAM" id="Phobius"/>
    </source>
</evidence>
<accession>T1BC73</accession>
<name>T1BC73_9ZZZZ</name>
<keyword evidence="4 6" id="KW-1133">Transmembrane helix</keyword>
<dbReference type="GO" id="GO:0016020">
    <property type="term" value="C:membrane"/>
    <property type="evidence" value="ECO:0007669"/>
    <property type="project" value="UniProtKB-SubCell"/>
</dbReference>
<feature type="transmembrane region" description="Helical" evidence="6">
    <location>
        <begin position="75"/>
        <end position="93"/>
    </location>
</feature>
<dbReference type="EMBL" id="AUZY01003758">
    <property type="protein sequence ID" value="EQD67477.1"/>
    <property type="molecule type" value="Genomic_DNA"/>
</dbReference>
<dbReference type="AlphaFoldDB" id="T1BC73"/>
<evidence type="ECO:0000313" key="7">
    <source>
        <dbReference type="EMBL" id="EQD67477.1"/>
    </source>
</evidence>
<dbReference type="PANTHER" id="PTHR42718:SF9">
    <property type="entry name" value="MAJOR FACILITATOR SUPERFAMILY MULTIDRUG TRANSPORTER MFSC"/>
    <property type="match status" value="1"/>
</dbReference>
<keyword evidence="2" id="KW-0813">Transport</keyword>
<proteinExistence type="predicted"/>
<evidence type="ECO:0000256" key="4">
    <source>
        <dbReference type="ARBA" id="ARBA00022989"/>
    </source>
</evidence>
<organism evidence="7">
    <name type="scientific">mine drainage metagenome</name>
    <dbReference type="NCBI Taxonomy" id="410659"/>
    <lineage>
        <taxon>unclassified sequences</taxon>
        <taxon>metagenomes</taxon>
        <taxon>ecological metagenomes</taxon>
    </lineage>
</organism>
<dbReference type="PANTHER" id="PTHR42718">
    <property type="entry name" value="MAJOR FACILITATOR SUPERFAMILY MULTIDRUG TRANSPORTER MFSC"/>
    <property type="match status" value="1"/>
</dbReference>
<keyword evidence="3 6" id="KW-0812">Transmembrane</keyword>
<evidence type="ECO:0000256" key="5">
    <source>
        <dbReference type="ARBA" id="ARBA00023136"/>
    </source>
</evidence>
<feature type="non-terminal residue" evidence="7">
    <location>
        <position position="1"/>
    </location>
</feature>
<feature type="transmembrane region" description="Helical" evidence="6">
    <location>
        <begin position="114"/>
        <end position="136"/>
    </location>
</feature>
<sequence>FTFILVFYLQGPPRFLDPFQAGLYLIPTSASMVAVAPLSGWLSDRYGSTPFLVAGLAVSAAGFFWLATIPPTASIWQLTPHLVLVGAGMGLFASPNRAAMMTAAPDRRRGIASGMGTTLTNTGVTVSLGLTLALMASVMPQSMIVAILLGTASVGIGRHGVPRRDPSHLPRLRHPLPGRDRAVVVPRRHSN</sequence>
<dbReference type="Gene3D" id="1.20.1250.20">
    <property type="entry name" value="MFS general substrate transporter like domains"/>
    <property type="match status" value="1"/>
</dbReference>
<dbReference type="GO" id="GO:0022857">
    <property type="term" value="F:transmembrane transporter activity"/>
    <property type="evidence" value="ECO:0007669"/>
    <property type="project" value="InterPro"/>
</dbReference>
<keyword evidence="5 6" id="KW-0472">Membrane</keyword>
<evidence type="ECO:0000256" key="1">
    <source>
        <dbReference type="ARBA" id="ARBA00004141"/>
    </source>
</evidence>
<dbReference type="InterPro" id="IPR036259">
    <property type="entry name" value="MFS_trans_sf"/>
</dbReference>
<dbReference type="InterPro" id="IPR011701">
    <property type="entry name" value="MFS"/>
</dbReference>
<feature type="transmembrane region" description="Helical" evidence="6">
    <location>
        <begin position="21"/>
        <end position="42"/>
    </location>
</feature>
<feature type="transmembrane region" description="Helical" evidence="6">
    <location>
        <begin position="49"/>
        <end position="69"/>
    </location>
</feature>
<feature type="non-terminal residue" evidence="7">
    <location>
        <position position="191"/>
    </location>
</feature>
<reference evidence="7" key="2">
    <citation type="journal article" date="2014" name="ISME J.">
        <title>Microbial stratification in low pH oxic and suboxic macroscopic growths along an acid mine drainage.</title>
        <authorList>
            <person name="Mendez-Garcia C."/>
            <person name="Mesa V."/>
            <person name="Sprenger R.R."/>
            <person name="Richter M."/>
            <person name="Diez M.S."/>
            <person name="Solano J."/>
            <person name="Bargiela R."/>
            <person name="Golyshina O.V."/>
            <person name="Manteca A."/>
            <person name="Ramos J.L."/>
            <person name="Gallego J.R."/>
            <person name="Llorente I."/>
            <person name="Martins Dos Santos V.A."/>
            <person name="Jensen O.N."/>
            <person name="Pelaez A.I."/>
            <person name="Sanchez J."/>
            <person name="Ferrer M."/>
        </authorList>
    </citation>
    <scope>NUCLEOTIDE SEQUENCE</scope>
</reference>
<dbReference type="Pfam" id="PF07690">
    <property type="entry name" value="MFS_1"/>
    <property type="match status" value="1"/>
</dbReference>
<protein>
    <submittedName>
        <fullName evidence="7">Major facilitator superfamily MFS-1</fullName>
    </submittedName>
</protein>
<comment type="subcellular location">
    <subcellularLocation>
        <location evidence="1">Membrane</location>
        <topology evidence="1">Multi-pass membrane protein</topology>
    </subcellularLocation>
</comment>
<evidence type="ECO:0000256" key="3">
    <source>
        <dbReference type="ARBA" id="ARBA00022692"/>
    </source>
</evidence>
<comment type="caution">
    <text evidence="7">The sequence shown here is derived from an EMBL/GenBank/DDBJ whole genome shotgun (WGS) entry which is preliminary data.</text>
</comment>